<dbReference type="SUPFAM" id="SSF88946">
    <property type="entry name" value="Sigma2 domain of RNA polymerase sigma factors"/>
    <property type="match status" value="1"/>
</dbReference>
<dbReference type="EMBL" id="JAKFFV010000009">
    <property type="protein sequence ID" value="MCF2499897.1"/>
    <property type="molecule type" value="Genomic_DNA"/>
</dbReference>
<accession>A0A9X1TVB6</accession>
<dbReference type="Proteomes" id="UP001139411">
    <property type="component" value="Unassembled WGS sequence"/>
</dbReference>
<dbReference type="InterPro" id="IPR013325">
    <property type="entry name" value="RNA_pol_sigma_r2"/>
</dbReference>
<dbReference type="RefSeq" id="WP_235178487.1">
    <property type="nucleotide sequence ID" value="NZ_JAKFFV010000009.1"/>
</dbReference>
<gene>
    <name evidence="1" type="ORF">L0661_16375</name>
</gene>
<reference evidence="1" key="1">
    <citation type="submission" date="2022-01" db="EMBL/GenBank/DDBJ databases">
        <title>Novel species in genus Dyadobacter.</title>
        <authorList>
            <person name="Ma C."/>
        </authorList>
    </citation>
    <scope>NUCLEOTIDE SEQUENCE</scope>
    <source>
        <strain evidence="1">CY357</strain>
    </source>
</reference>
<proteinExistence type="predicted"/>
<protein>
    <submittedName>
        <fullName evidence="1">RNA polymerase subunit sigma-24</fullName>
    </submittedName>
</protein>
<sequence>MDFPNQHILYQIKQGDEAAFTQLCSYFYFPAVKFCTVILKDQKEAETITESVFAKIWDQRVDIKAEENFQAYLFLNLKSEIFCQMNRYNNPAAKERFLNKIHSFSSNQPFSTSHKK</sequence>
<name>A0A9X1TVB6_9BACT</name>
<dbReference type="GO" id="GO:0003700">
    <property type="term" value="F:DNA-binding transcription factor activity"/>
    <property type="evidence" value="ECO:0007669"/>
    <property type="project" value="InterPro"/>
</dbReference>
<evidence type="ECO:0000313" key="1">
    <source>
        <dbReference type="EMBL" id="MCF2499897.1"/>
    </source>
</evidence>
<comment type="caution">
    <text evidence="1">The sequence shown here is derived from an EMBL/GenBank/DDBJ whole genome shotgun (WGS) entry which is preliminary data.</text>
</comment>
<dbReference type="GO" id="GO:0006352">
    <property type="term" value="P:DNA-templated transcription initiation"/>
    <property type="evidence" value="ECO:0007669"/>
    <property type="project" value="InterPro"/>
</dbReference>
<dbReference type="AlphaFoldDB" id="A0A9X1TVB6"/>
<evidence type="ECO:0000313" key="2">
    <source>
        <dbReference type="Proteomes" id="UP001139411"/>
    </source>
</evidence>
<organism evidence="1 2">
    <name type="scientific">Dyadobacter chenhuakuii</name>
    <dbReference type="NCBI Taxonomy" id="2909339"/>
    <lineage>
        <taxon>Bacteria</taxon>
        <taxon>Pseudomonadati</taxon>
        <taxon>Bacteroidota</taxon>
        <taxon>Cytophagia</taxon>
        <taxon>Cytophagales</taxon>
        <taxon>Spirosomataceae</taxon>
        <taxon>Dyadobacter</taxon>
    </lineage>
</organism>
<dbReference type="Gene3D" id="1.10.1740.10">
    <property type="match status" value="1"/>
</dbReference>